<evidence type="ECO:0000259" key="7">
    <source>
        <dbReference type="Pfam" id="PF20655"/>
    </source>
</evidence>
<dbReference type="Proteomes" id="UP000011087">
    <property type="component" value="Unassembled WGS sequence"/>
</dbReference>
<dbReference type="AlphaFoldDB" id="L1JT92"/>
<dbReference type="OrthoDB" id="19482at2759"/>
<reference evidence="8 10" key="1">
    <citation type="journal article" date="2012" name="Nature">
        <title>Algal genomes reveal evolutionary mosaicism and the fate of nucleomorphs.</title>
        <authorList>
            <consortium name="DOE Joint Genome Institute"/>
            <person name="Curtis B.A."/>
            <person name="Tanifuji G."/>
            <person name="Burki F."/>
            <person name="Gruber A."/>
            <person name="Irimia M."/>
            <person name="Maruyama S."/>
            <person name="Arias M.C."/>
            <person name="Ball S.G."/>
            <person name="Gile G.H."/>
            <person name="Hirakawa Y."/>
            <person name="Hopkins J.F."/>
            <person name="Kuo A."/>
            <person name="Rensing S.A."/>
            <person name="Schmutz J."/>
            <person name="Symeonidi A."/>
            <person name="Elias M."/>
            <person name="Eveleigh R.J."/>
            <person name="Herman E.K."/>
            <person name="Klute M.J."/>
            <person name="Nakayama T."/>
            <person name="Obornik M."/>
            <person name="Reyes-Prieto A."/>
            <person name="Armbrust E.V."/>
            <person name="Aves S.J."/>
            <person name="Beiko R.G."/>
            <person name="Coutinho P."/>
            <person name="Dacks J.B."/>
            <person name="Durnford D.G."/>
            <person name="Fast N.M."/>
            <person name="Green B.R."/>
            <person name="Grisdale C.J."/>
            <person name="Hempel F."/>
            <person name="Henrissat B."/>
            <person name="Hoppner M.P."/>
            <person name="Ishida K."/>
            <person name="Kim E."/>
            <person name="Koreny L."/>
            <person name="Kroth P.G."/>
            <person name="Liu Y."/>
            <person name="Malik S.B."/>
            <person name="Maier U.G."/>
            <person name="McRose D."/>
            <person name="Mock T."/>
            <person name="Neilson J.A."/>
            <person name="Onodera N.T."/>
            <person name="Poole A.M."/>
            <person name="Pritham E.J."/>
            <person name="Richards T.A."/>
            <person name="Rocap G."/>
            <person name="Roy S.W."/>
            <person name="Sarai C."/>
            <person name="Schaack S."/>
            <person name="Shirato S."/>
            <person name="Slamovits C.H."/>
            <person name="Spencer D.F."/>
            <person name="Suzuki S."/>
            <person name="Worden A.Z."/>
            <person name="Zauner S."/>
            <person name="Barry K."/>
            <person name="Bell C."/>
            <person name="Bharti A.K."/>
            <person name="Crow J.A."/>
            <person name="Grimwood J."/>
            <person name="Kramer R."/>
            <person name="Lindquist E."/>
            <person name="Lucas S."/>
            <person name="Salamov A."/>
            <person name="McFadden G.I."/>
            <person name="Lane C.E."/>
            <person name="Keeling P.J."/>
            <person name="Gray M.W."/>
            <person name="Grigoriev I.V."/>
            <person name="Archibald J.M."/>
        </authorList>
    </citation>
    <scope>NUCLEOTIDE SEQUENCE</scope>
    <source>
        <strain evidence="8 10">CCMP2712</strain>
    </source>
</reference>
<proteinExistence type="inferred from homology"/>
<dbReference type="STRING" id="905079.L1JT92"/>
<keyword evidence="4" id="KW-0653">Protein transport</keyword>
<dbReference type="GO" id="GO:0006896">
    <property type="term" value="P:Golgi to vacuole transport"/>
    <property type="evidence" value="ECO:0007669"/>
    <property type="project" value="TreeGrafter"/>
</dbReference>
<dbReference type="OMA" id="VFRLECE"/>
<evidence type="ECO:0000256" key="1">
    <source>
        <dbReference type="ARBA" id="ARBA00004601"/>
    </source>
</evidence>
<sequence>MVMEGDPSDSILEAHLEDQPGFTSDDKEVMDILNDPDSIKEELVRYGDDDVIGDALKVGGGDLWQYAQKLEADLRQTEAESIEDYVRQSSGVAELRLHIEACDEMLKTFEDVLTTCQSELGGMGNTIMDMKRRANSLEVLANNRKSAEQRLAALIDGIAMPPGLARAIHEGEINDGMIEHLQTLEAKLSFLDPHLNKGRVAVDHVKPLLDRLKSKAVDRLRDHLLRKIRSLDSDHPFLHTFNLSHSQGSSAIKKQHQEGQDKLRKDCAFVKFLLDHHEEVYREVMSKYFETMGGILSAHFRSEFRVRQSSIREVIRADHRLIDISEVKSRFPSRLIPDKLKSFHFRSERGQSDHSTFSLGGRLDHIMQYVECDEEEGVSSPPELVLQAIMQNLVDMVLSEHEFASSLFPRRSKEMYAKLLSQTLEVIKEGVSVMVKSCVDPIAILLMIYCVQVAQSKISEKMNVAEEAGAAEEEDIFQDFFLQFSMLVWPRFKHAVQLQMDSVRSASLHALTSRSSTKDVHVLTLRFAELSSALLDIQTRLNANSVQMAKATNKYMIKELEKVVKEMKNAMGSGLQGNFFAFNQFDHILQAYYEIGLPAQSCLPLRMLLDEQTNVLIPAVLGKRFLELSAEMKRYLQVEEGEGEGGEPSLTKEKAKEILDAFTRGWKEEFVRLKRLLQDNIARVENEFLLAKKAFMHMHLIVTRFLKTVNDMYEVELLPNSTSDIEQNLFQQFEEIFKLEEEDAGI</sequence>
<keyword evidence="10" id="KW-1185">Reference proteome</keyword>
<dbReference type="GO" id="GO:0042147">
    <property type="term" value="P:retrograde transport, endosome to Golgi"/>
    <property type="evidence" value="ECO:0007669"/>
    <property type="project" value="TreeGrafter"/>
</dbReference>
<keyword evidence="3" id="KW-0813">Transport</keyword>
<dbReference type="EnsemblProtists" id="EKX51662">
    <property type="protein sequence ID" value="EKX51662"/>
    <property type="gene ID" value="GUITHDRAFT_161584"/>
</dbReference>
<evidence type="ECO:0000256" key="5">
    <source>
        <dbReference type="ARBA" id="ARBA00023034"/>
    </source>
</evidence>
<dbReference type="InterPro" id="IPR048361">
    <property type="entry name" value="Vps52_C"/>
</dbReference>
<evidence type="ECO:0000256" key="3">
    <source>
        <dbReference type="ARBA" id="ARBA00022448"/>
    </source>
</evidence>
<evidence type="ECO:0000259" key="6">
    <source>
        <dbReference type="Pfam" id="PF04129"/>
    </source>
</evidence>
<evidence type="ECO:0000256" key="4">
    <source>
        <dbReference type="ARBA" id="ARBA00022927"/>
    </source>
</evidence>
<dbReference type="GeneID" id="17308346"/>
<name>L1JT92_GUITC</name>
<dbReference type="GO" id="GO:0015031">
    <property type="term" value="P:protein transport"/>
    <property type="evidence" value="ECO:0007669"/>
    <property type="project" value="UniProtKB-KW"/>
</dbReference>
<dbReference type="InterPro" id="IPR007258">
    <property type="entry name" value="Vps52"/>
</dbReference>
<dbReference type="GO" id="GO:0019905">
    <property type="term" value="F:syntaxin binding"/>
    <property type="evidence" value="ECO:0007669"/>
    <property type="project" value="TreeGrafter"/>
</dbReference>
<dbReference type="KEGG" id="gtt:GUITHDRAFT_161584"/>
<dbReference type="PANTHER" id="PTHR14190:SF7">
    <property type="entry name" value="VACUOLAR PROTEIN SORTING-ASSOCIATED PROTEIN 52 HOMOLOG"/>
    <property type="match status" value="1"/>
</dbReference>
<dbReference type="RefSeq" id="XP_005838642.1">
    <property type="nucleotide sequence ID" value="XM_005838585.1"/>
</dbReference>
<dbReference type="eggNOG" id="KOG1961">
    <property type="taxonomic scope" value="Eukaryota"/>
</dbReference>
<feature type="domain" description="Vps52 C-terminal" evidence="7">
    <location>
        <begin position="291"/>
        <end position="589"/>
    </location>
</feature>
<dbReference type="GO" id="GO:0000938">
    <property type="term" value="C:GARP complex"/>
    <property type="evidence" value="ECO:0007669"/>
    <property type="project" value="TreeGrafter"/>
</dbReference>
<dbReference type="Pfam" id="PF04129">
    <property type="entry name" value="Vps52_CC"/>
    <property type="match status" value="1"/>
</dbReference>
<reference evidence="9" key="3">
    <citation type="submission" date="2016-03" db="UniProtKB">
        <authorList>
            <consortium name="EnsemblProtists"/>
        </authorList>
    </citation>
    <scope>IDENTIFICATION</scope>
</reference>
<dbReference type="PANTHER" id="PTHR14190">
    <property type="entry name" value="SUPPRESSOR OF ACTIN MUTATIONS 2/VACUOLAR PROTEIN SORTING 52"/>
    <property type="match status" value="1"/>
</dbReference>
<dbReference type="InterPro" id="IPR048319">
    <property type="entry name" value="Vps52_CC"/>
</dbReference>
<organism evidence="8">
    <name type="scientific">Guillardia theta (strain CCMP2712)</name>
    <name type="common">Cryptophyte</name>
    <dbReference type="NCBI Taxonomy" id="905079"/>
    <lineage>
        <taxon>Eukaryota</taxon>
        <taxon>Cryptophyceae</taxon>
        <taxon>Pyrenomonadales</taxon>
        <taxon>Geminigeraceae</taxon>
        <taxon>Guillardia</taxon>
    </lineage>
</organism>
<dbReference type="GO" id="GO:0005829">
    <property type="term" value="C:cytosol"/>
    <property type="evidence" value="ECO:0007669"/>
    <property type="project" value="GOC"/>
</dbReference>
<evidence type="ECO:0000313" key="10">
    <source>
        <dbReference type="Proteomes" id="UP000011087"/>
    </source>
</evidence>
<keyword evidence="5" id="KW-0333">Golgi apparatus</keyword>
<dbReference type="HOGENOM" id="CLU_372773_0_0_1"/>
<gene>
    <name evidence="8" type="primary">VPS52A</name>
    <name evidence="8" type="ORF">GUITHDRAFT_161584</name>
</gene>
<reference evidence="10" key="2">
    <citation type="submission" date="2012-11" db="EMBL/GenBank/DDBJ databases">
        <authorList>
            <person name="Kuo A."/>
            <person name="Curtis B.A."/>
            <person name="Tanifuji G."/>
            <person name="Burki F."/>
            <person name="Gruber A."/>
            <person name="Irimia M."/>
            <person name="Maruyama S."/>
            <person name="Arias M.C."/>
            <person name="Ball S.G."/>
            <person name="Gile G.H."/>
            <person name="Hirakawa Y."/>
            <person name="Hopkins J.F."/>
            <person name="Rensing S.A."/>
            <person name="Schmutz J."/>
            <person name="Symeonidi A."/>
            <person name="Elias M."/>
            <person name="Eveleigh R.J."/>
            <person name="Herman E.K."/>
            <person name="Klute M.J."/>
            <person name="Nakayama T."/>
            <person name="Obornik M."/>
            <person name="Reyes-Prieto A."/>
            <person name="Armbrust E.V."/>
            <person name="Aves S.J."/>
            <person name="Beiko R.G."/>
            <person name="Coutinho P."/>
            <person name="Dacks J.B."/>
            <person name="Durnford D.G."/>
            <person name="Fast N.M."/>
            <person name="Green B.R."/>
            <person name="Grisdale C."/>
            <person name="Hempe F."/>
            <person name="Henrissat B."/>
            <person name="Hoppner M.P."/>
            <person name="Ishida K.-I."/>
            <person name="Kim E."/>
            <person name="Koreny L."/>
            <person name="Kroth P.G."/>
            <person name="Liu Y."/>
            <person name="Malik S.-B."/>
            <person name="Maier U.G."/>
            <person name="McRose D."/>
            <person name="Mock T."/>
            <person name="Neilson J.A."/>
            <person name="Onodera N.T."/>
            <person name="Poole A.M."/>
            <person name="Pritham E.J."/>
            <person name="Richards T.A."/>
            <person name="Rocap G."/>
            <person name="Roy S.W."/>
            <person name="Sarai C."/>
            <person name="Schaack S."/>
            <person name="Shirato S."/>
            <person name="Slamovits C.H."/>
            <person name="Spencer D.F."/>
            <person name="Suzuki S."/>
            <person name="Worden A.Z."/>
            <person name="Zauner S."/>
            <person name="Barry K."/>
            <person name="Bell C."/>
            <person name="Bharti A.K."/>
            <person name="Crow J.A."/>
            <person name="Grimwood J."/>
            <person name="Kramer R."/>
            <person name="Lindquist E."/>
            <person name="Lucas S."/>
            <person name="Salamov A."/>
            <person name="McFadden G.I."/>
            <person name="Lane C.E."/>
            <person name="Keeling P.J."/>
            <person name="Gray M.W."/>
            <person name="Grigoriev I.V."/>
            <person name="Archibald J.M."/>
        </authorList>
    </citation>
    <scope>NUCLEOTIDE SEQUENCE</scope>
    <source>
        <strain evidence="10">CCMP2712</strain>
    </source>
</reference>
<evidence type="ECO:0000313" key="9">
    <source>
        <dbReference type="EnsemblProtists" id="EKX51662"/>
    </source>
</evidence>
<comment type="similarity">
    <text evidence="2">Belongs to the VPS52 family.</text>
</comment>
<protein>
    <submittedName>
        <fullName evidence="8">Vacuolar protein sorting 52A</fullName>
    </submittedName>
</protein>
<accession>L1JT92</accession>
<dbReference type="PaxDb" id="55529-EKX51662"/>
<feature type="domain" description="Vps52 coiled-coil" evidence="6">
    <location>
        <begin position="84"/>
        <end position="232"/>
    </location>
</feature>
<evidence type="ECO:0000313" key="8">
    <source>
        <dbReference type="EMBL" id="EKX51662.1"/>
    </source>
</evidence>
<dbReference type="Pfam" id="PF20655">
    <property type="entry name" value="Vps52_C"/>
    <property type="match status" value="1"/>
</dbReference>
<dbReference type="GO" id="GO:0032456">
    <property type="term" value="P:endocytic recycling"/>
    <property type="evidence" value="ECO:0007669"/>
    <property type="project" value="TreeGrafter"/>
</dbReference>
<dbReference type="EMBL" id="JH992975">
    <property type="protein sequence ID" value="EKX51662.1"/>
    <property type="molecule type" value="Genomic_DNA"/>
</dbReference>
<comment type="subcellular location">
    <subcellularLocation>
        <location evidence="1">Golgi apparatus</location>
        <location evidence="1">trans-Golgi network</location>
    </subcellularLocation>
</comment>
<evidence type="ECO:0000256" key="2">
    <source>
        <dbReference type="ARBA" id="ARBA00008180"/>
    </source>
</evidence>